<sequence>MTCSSLDYPLKIIGLIFDLLSSAELQALCRVSRRLRPIAEPCLYSALRWTWRFTWPDAPPCPYPVSTRVPPLVPLLRAISCRPELAACVKTIDLGCSGFNNLAAYTRYKDTPALPVFAEGADLCELVAVVERFDVPYAGRWVQELRGGRKAAFVALLLALTPNLQHLRIDEEYVQGKDIDMILAKVCLGPTVLGKSHSDSDARLLRNCDKLDLLSLLYLPAAESLSLPNDPVESSSWQLHARLGPMTSCL</sequence>
<dbReference type="RefSeq" id="XP_066720346.1">
    <property type="nucleotide sequence ID" value="XM_066854491.1"/>
</dbReference>
<dbReference type="GeneID" id="92087554"/>
<reference evidence="1 2" key="1">
    <citation type="submission" date="2023-01" db="EMBL/GenBank/DDBJ databases">
        <title>Analysis of 21 Apiospora genomes using comparative genomics revels a genus with tremendous synthesis potential of carbohydrate active enzymes and secondary metabolites.</title>
        <authorList>
            <person name="Sorensen T."/>
        </authorList>
    </citation>
    <scope>NUCLEOTIDE SEQUENCE [LARGE SCALE GENOMIC DNA]</scope>
    <source>
        <strain evidence="1 2">CBS 135458</strain>
    </source>
</reference>
<keyword evidence="2" id="KW-1185">Reference proteome</keyword>
<evidence type="ECO:0008006" key="3">
    <source>
        <dbReference type="Google" id="ProtNLM"/>
    </source>
</evidence>
<dbReference type="Proteomes" id="UP001480595">
    <property type="component" value="Unassembled WGS sequence"/>
</dbReference>
<dbReference type="EMBL" id="JAQQWL010000003">
    <property type="protein sequence ID" value="KAK8079275.1"/>
    <property type="molecule type" value="Genomic_DNA"/>
</dbReference>
<evidence type="ECO:0000313" key="2">
    <source>
        <dbReference type="Proteomes" id="UP001480595"/>
    </source>
</evidence>
<gene>
    <name evidence="1" type="ORF">PG994_003082</name>
</gene>
<proteinExistence type="predicted"/>
<comment type="caution">
    <text evidence="1">The sequence shown here is derived from an EMBL/GenBank/DDBJ whole genome shotgun (WGS) entry which is preliminary data.</text>
</comment>
<evidence type="ECO:0000313" key="1">
    <source>
        <dbReference type="EMBL" id="KAK8079275.1"/>
    </source>
</evidence>
<organism evidence="1 2">
    <name type="scientific">Apiospora phragmitis</name>
    <dbReference type="NCBI Taxonomy" id="2905665"/>
    <lineage>
        <taxon>Eukaryota</taxon>
        <taxon>Fungi</taxon>
        <taxon>Dikarya</taxon>
        <taxon>Ascomycota</taxon>
        <taxon>Pezizomycotina</taxon>
        <taxon>Sordariomycetes</taxon>
        <taxon>Xylariomycetidae</taxon>
        <taxon>Amphisphaeriales</taxon>
        <taxon>Apiosporaceae</taxon>
        <taxon>Apiospora</taxon>
    </lineage>
</organism>
<protein>
    <recommendedName>
        <fullName evidence="3">F-box domain-containing protein</fullName>
    </recommendedName>
</protein>
<accession>A0ABR1W6Z9</accession>
<name>A0ABR1W6Z9_9PEZI</name>